<dbReference type="SUPFAM" id="SSF57501">
    <property type="entry name" value="Cystine-knot cytokines"/>
    <property type="match status" value="1"/>
</dbReference>
<dbReference type="PANTHER" id="PTHR23199:SF13">
    <property type="entry name" value="PROTEIN SPAETZLE 3"/>
    <property type="match status" value="1"/>
</dbReference>
<accession>A0A8T0ET27</accession>
<evidence type="ECO:0000256" key="3">
    <source>
        <dbReference type="ARBA" id="ARBA00023180"/>
    </source>
</evidence>
<proteinExistence type="predicted"/>
<dbReference type="Gene3D" id="2.10.90.10">
    <property type="entry name" value="Cystine-knot cytokines"/>
    <property type="match status" value="1"/>
</dbReference>
<keyword evidence="7" id="KW-1185">Reference proteome</keyword>
<dbReference type="GO" id="GO:0021556">
    <property type="term" value="P:central nervous system formation"/>
    <property type="evidence" value="ECO:0007669"/>
    <property type="project" value="TreeGrafter"/>
</dbReference>
<keyword evidence="3" id="KW-0325">Glycoprotein</keyword>
<dbReference type="InterPro" id="IPR032104">
    <property type="entry name" value="Spaetzle"/>
</dbReference>
<evidence type="ECO:0000256" key="1">
    <source>
        <dbReference type="ARBA" id="ARBA00022729"/>
    </source>
</evidence>
<dbReference type="GO" id="GO:0005615">
    <property type="term" value="C:extracellular space"/>
    <property type="evidence" value="ECO:0007669"/>
    <property type="project" value="UniProtKB-ARBA"/>
</dbReference>
<feature type="region of interest" description="Disordered" evidence="4">
    <location>
        <begin position="42"/>
        <end position="76"/>
    </location>
</feature>
<dbReference type="EMBL" id="JABXBU010002072">
    <property type="protein sequence ID" value="KAF8777576.1"/>
    <property type="molecule type" value="Genomic_DNA"/>
</dbReference>
<dbReference type="GO" id="GO:0008083">
    <property type="term" value="F:growth factor activity"/>
    <property type="evidence" value="ECO:0007669"/>
    <property type="project" value="TreeGrafter"/>
</dbReference>
<dbReference type="PANTHER" id="PTHR23199">
    <property type="entry name" value="NEUROTROPHIN 1-RELATED"/>
    <property type="match status" value="1"/>
</dbReference>
<dbReference type="InterPro" id="IPR052444">
    <property type="entry name" value="Spz/Toll_ligand-like"/>
</dbReference>
<dbReference type="GO" id="GO:0045087">
    <property type="term" value="P:innate immune response"/>
    <property type="evidence" value="ECO:0007669"/>
    <property type="project" value="TreeGrafter"/>
</dbReference>
<evidence type="ECO:0000313" key="7">
    <source>
        <dbReference type="Proteomes" id="UP000807504"/>
    </source>
</evidence>
<dbReference type="GO" id="GO:0005121">
    <property type="term" value="F:Toll binding"/>
    <property type="evidence" value="ECO:0007669"/>
    <property type="project" value="TreeGrafter"/>
</dbReference>
<dbReference type="AlphaFoldDB" id="A0A8T0ET27"/>
<dbReference type="Proteomes" id="UP000807504">
    <property type="component" value="Unassembled WGS sequence"/>
</dbReference>
<evidence type="ECO:0000256" key="4">
    <source>
        <dbReference type="SAM" id="MobiDB-lite"/>
    </source>
</evidence>
<feature type="compositionally biased region" description="Basic and acidic residues" evidence="4">
    <location>
        <begin position="48"/>
        <end position="61"/>
    </location>
</feature>
<comment type="caution">
    <text evidence="6">The sequence shown here is derived from an EMBL/GenBank/DDBJ whole genome shotgun (WGS) entry which is preliminary data.</text>
</comment>
<gene>
    <name evidence="6" type="ORF">HNY73_014420</name>
</gene>
<keyword evidence="2" id="KW-1015">Disulfide bond</keyword>
<protein>
    <submittedName>
        <fullName evidence="6">Protein spaetzle 5 like protein</fullName>
    </submittedName>
</protein>
<feature type="domain" description="Spaetzle" evidence="5">
    <location>
        <begin position="264"/>
        <end position="361"/>
    </location>
</feature>
<evidence type="ECO:0000313" key="6">
    <source>
        <dbReference type="EMBL" id="KAF8777576.1"/>
    </source>
</evidence>
<dbReference type="InterPro" id="IPR029034">
    <property type="entry name" value="Cystine-knot_cytokine"/>
</dbReference>
<dbReference type="Pfam" id="PF16077">
    <property type="entry name" value="Spaetzle"/>
    <property type="match status" value="1"/>
</dbReference>
<reference evidence="6" key="1">
    <citation type="journal article" date="2020" name="bioRxiv">
        <title>Chromosome-level reference genome of the European wasp spider Argiope bruennichi: a resource for studies on range expansion and evolutionary adaptation.</title>
        <authorList>
            <person name="Sheffer M.M."/>
            <person name="Hoppe A."/>
            <person name="Krehenwinkel H."/>
            <person name="Uhl G."/>
            <person name="Kuss A.W."/>
            <person name="Jensen L."/>
            <person name="Jensen C."/>
            <person name="Gillespie R.G."/>
            <person name="Hoff K.J."/>
            <person name="Prost S."/>
        </authorList>
    </citation>
    <scope>NUCLEOTIDE SEQUENCE</scope>
</reference>
<organism evidence="6 7">
    <name type="scientific">Argiope bruennichi</name>
    <name type="common">Wasp spider</name>
    <name type="synonym">Aranea bruennichi</name>
    <dbReference type="NCBI Taxonomy" id="94029"/>
    <lineage>
        <taxon>Eukaryota</taxon>
        <taxon>Metazoa</taxon>
        <taxon>Ecdysozoa</taxon>
        <taxon>Arthropoda</taxon>
        <taxon>Chelicerata</taxon>
        <taxon>Arachnida</taxon>
        <taxon>Araneae</taxon>
        <taxon>Araneomorphae</taxon>
        <taxon>Entelegynae</taxon>
        <taxon>Araneoidea</taxon>
        <taxon>Araneidae</taxon>
        <taxon>Argiope</taxon>
    </lineage>
</organism>
<evidence type="ECO:0000256" key="2">
    <source>
        <dbReference type="ARBA" id="ARBA00023157"/>
    </source>
</evidence>
<reference evidence="6" key="2">
    <citation type="submission" date="2020-06" db="EMBL/GenBank/DDBJ databases">
        <authorList>
            <person name="Sheffer M."/>
        </authorList>
    </citation>
    <scope>NUCLEOTIDE SEQUENCE</scope>
</reference>
<sequence length="369" mass="41832">MIKCHTMNITEIITRRKRGKKIKSALDSCRFHYQNNGPIIGRPPGWRDLGRGGIGERREASSHSSTGGRTKHTRSSALLRACSPDTMRLTVGSQVGGFLTAILWIPLVASSPPRWRAYTSSSYYYTDYTFPKPQSKHKFVPGPQYCPDTGRTICKGVRNYPDEHIYQLVSSTKARRFNFTTVFVDERDGDVEPNNELLPEGPPKVQHDGYVVYQTAVHYDYHLPSASVPWRYAAAPAATTINTQTIHRRRRPIIRRQLENVEKPVCSAKTRYVPPQAALNDNSEWKYIVNVQNKDVRFRQIIRVDVCESPGQPCTSELSLPFGYASQCKQKFIKKKLLALDADGQGTSVENFFIPSCCVCTLTRTTQRR</sequence>
<name>A0A8T0ET27_ARGBR</name>
<keyword evidence="1" id="KW-0732">Signal</keyword>
<evidence type="ECO:0000259" key="5">
    <source>
        <dbReference type="Pfam" id="PF16077"/>
    </source>
</evidence>